<keyword evidence="8" id="KW-1185">Reference proteome</keyword>
<dbReference type="GO" id="GO:0015297">
    <property type="term" value="F:antiporter activity"/>
    <property type="evidence" value="ECO:0007669"/>
    <property type="project" value="InterPro"/>
</dbReference>
<organism evidence="7 8">
    <name type="scientific">Orenia marismortui</name>
    <dbReference type="NCBI Taxonomy" id="46469"/>
    <lineage>
        <taxon>Bacteria</taxon>
        <taxon>Bacillati</taxon>
        <taxon>Bacillota</taxon>
        <taxon>Clostridia</taxon>
        <taxon>Halanaerobiales</taxon>
        <taxon>Halobacteroidaceae</taxon>
        <taxon>Orenia</taxon>
    </lineage>
</organism>
<dbReference type="STRING" id="926561.GCA_000379025_01070"/>
<accession>A0A4R8H757</accession>
<evidence type="ECO:0000256" key="4">
    <source>
        <dbReference type="ARBA" id="ARBA00023136"/>
    </source>
</evidence>
<dbReference type="GO" id="GO:0016020">
    <property type="term" value="C:membrane"/>
    <property type="evidence" value="ECO:0007669"/>
    <property type="project" value="UniProtKB-SubCell"/>
</dbReference>
<feature type="transmembrane region" description="Helical" evidence="5">
    <location>
        <begin position="295"/>
        <end position="317"/>
    </location>
</feature>
<feature type="transmembrane region" description="Helical" evidence="5">
    <location>
        <begin position="329"/>
        <end position="348"/>
    </location>
</feature>
<dbReference type="InterPro" id="IPR038770">
    <property type="entry name" value="Na+/solute_symporter_sf"/>
</dbReference>
<dbReference type="PANTHER" id="PTHR31102:SF1">
    <property type="entry name" value="CATION_H+ EXCHANGER DOMAIN-CONTAINING PROTEIN"/>
    <property type="match status" value="1"/>
</dbReference>
<dbReference type="GO" id="GO:1902600">
    <property type="term" value="P:proton transmembrane transport"/>
    <property type="evidence" value="ECO:0007669"/>
    <property type="project" value="InterPro"/>
</dbReference>
<sequence>MLLSIALILIVGLCLGFIFAKFNLPSLIGMLLAGILLGPSGFSLLDVKLISISQEIRDLALIIILLRAGLGISKETLKKIGKTAFKLSFIPGLLEGGALFLLAKYLFKLSWQAAGMLAFIIAAVSPAVIVPSMLQLIEKKLGKDKEVPTLVLASASIDDVFAITIFSIFLGIFKSGEVSITNSLIQIPFKIIGGIGLGLIIAYLLNLFFEKYSNLELSYQTIVLIVTAILTTVIGDYFKVASLLGVMTIGYLLLEKNKKLATNLSLALNKLWIPAKVFLFVLIGAAVKVEIALNAGWLSILLIFLGLIARSIGVLIATHNSYLNLKERTFCVIAYLPKATVQAAIGAVPLANGVPSGELILALAVMSIILTAPLGAVGIDYFAPQLLSQNKDYKLECQLE</sequence>
<dbReference type="Gene3D" id="1.20.1530.20">
    <property type="match status" value="1"/>
</dbReference>
<proteinExistence type="predicted"/>
<evidence type="ECO:0000259" key="6">
    <source>
        <dbReference type="Pfam" id="PF00999"/>
    </source>
</evidence>
<feature type="transmembrane region" description="Helical" evidence="5">
    <location>
        <begin position="360"/>
        <end position="383"/>
    </location>
</feature>
<evidence type="ECO:0000256" key="2">
    <source>
        <dbReference type="ARBA" id="ARBA00022692"/>
    </source>
</evidence>
<evidence type="ECO:0000313" key="7">
    <source>
        <dbReference type="EMBL" id="TDX51256.1"/>
    </source>
</evidence>
<protein>
    <submittedName>
        <fullName evidence="7">Sodium/proton antiporter (CPA1 family)</fullName>
    </submittedName>
</protein>
<keyword evidence="3 5" id="KW-1133">Transmembrane helix</keyword>
<feature type="transmembrane region" description="Helical" evidence="5">
    <location>
        <begin position="89"/>
        <end position="107"/>
    </location>
</feature>
<keyword evidence="2 5" id="KW-0812">Transmembrane</keyword>
<dbReference type="InterPro" id="IPR006153">
    <property type="entry name" value="Cation/H_exchanger_TM"/>
</dbReference>
<comment type="caution">
    <text evidence="7">The sequence shown here is derived from an EMBL/GenBank/DDBJ whole genome shotgun (WGS) entry which is preliminary data.</text>
</comment>
<feature type="transmembrane region" description="Helical" evidence="5">
    <location>
        <begin position="26"/>
        <end position="47"/>
    </location>
</feature>
<evidence type="ECO:0000313" key="8">
    <source>
        <dbReference type="Proteomes" id="UP000295832"/>
    </source>
</evidence>
<feature type="transmembrane region" description="Helical" evidence="5">
    <location>
        <begin position="221"/>
        <end position="254"/>
    </location>
</feature>
<dbReference type="AlphaFoldDB" id="A0A4R8H757"/>
<feature type="transmembrane region" description="Helical" evidence="5">
    <location>
        <begin position="266"/>
        <end position="289"/>
    </location>
</feature>
<evidence type="ECO:0000256" key="3">
    <source>
        <dbReference type="ARBA" id="ARBA00022989"/>
    </source>
</evidence>
<dbReference type="PANTHER" id="PTHR31102">
    <property type="match status" value="1"/>
</dbReference>
<dbReference type="Pfam" id="PF00999">
    <property type="entry name" value="Na_H_Exchanger"/>
    <property type="match status" value="1"/>
</dbReference>
<gene>
    <name evidence="7" type="ORF">C7959_1144</name>
</gene>
<evidence type="ECO:0000256" key="5">
    <source>
        <dbReference type="SAM" id="Phobius"/>
    </source>
</evidence>
<evidence type="ECO:0000256" key="1">
    <source>
        <dbReference type="ARBA" id="ARBA00004141"/>
    </source>
</evidence>
<name>A0A4R8H757_9FIRM</name>
<feature type="transmembrane region" description="Helical" evidence="5">
    <location>
        <begin position="191"/>
        <end position="209"/>
    </location>
</feature>
<dbReference type="InterPro" id="IPR051843">
    <property type="entry name" value="CPA1_transporter"/>
</dbReference>
<dbReference type="EMBL" id="SOEG01000014">
    <property type="protein sequence ID" value="TDX51256.1"/>
    <property type="molecule type" value="Genomic_DNA"/>
</dbReference>
<dbReference type="RefSeq" id="WP_134116810.1">
    <property type="nucleotide sequence ID" value="NZ_SOEG01000014.1"/>
</dbReference>
<keyword evidence="4 5" id="KW-0472">Membrane</keyword>
<feature type="transmembrane region" description="Helical" evidence="5">
    <location>
        <begin position="114"/>
        <end position="137"/>
    </location>
</feature>
<dbReference type="Proteomes" id="UP000295832">
    <property type="component" value="Unassembled WGS sequence"/>
</dbReference>
<feature type="domain" description="Cation/H+ exchanger transmembrane" evidence="6">
    <location>
        <begin position="8"/>
        <end position="374"/>
    </location>
</feature>
<comment type="subcellular location">
    <subcellularLocation>
        <location evidence="1">Membrane</location>
        <topology evidence="1">Multi-pass membrane protein</topology>
    </subcellularLocation>
</comment>
<reference evidence="7 8" key="1">
    <citation type="submission" date="2019-03" db="EMBL/GenBank/DDBJ databases">
        <title>Subsurface microbial communities from deep shales in Ohio and West Virginia, USA.</title>
        <authorList>
            <person name="Wrighton K."/>
        </authorList>
    </citation>
    <scope>NUCLEOTIDE SEQUENCE [LARGE SCALE GENOMIC DNA]</scope>
    <source>
        <strain evidence="7 8">MSL 6dP</strain>
    </source>
</reference>
<feature type="transmembrane region" description="Helical" evidence="5">
    <location>
        <begin position="149"/>
        <end position="170"/>
    </location>
</feature>